<organism evidence="2 3">
    <name type="scientific">Novosphingobium marinum</name>
    <dbReference type="NCBI Taxonomy" id="1514948"/>
    <lineage>
        <taxon>Bacteria</taxon>
        <taxon>Pseudomonadati</taxon>
        <taxon>Pseudomonadota</taxon>
        <taxon>Alphaproteobacteria</taxon>
        <taxon>Sphingomonadales</taxon>
        <taxon>Sphingomonadaceae</taxon>
        <taxon>Novosphingobium</taxon>
    </lineage>
</organism>
<accession>A0A7Z0BT03</accession>
<gene>
    <name evidence="2" type="ORF">FHS75_001003</name>
</gene>
<keyword evidence="3" id="KW-1185">Reference proteome</keyword>
<keyword evidence="1" id="KW-0732">Signal</keyword>
<name>A0A7Z0BT03_9SPHN</name>
<evidence type="ECO:0000313" key="2">
    <source>
        <dbReference type="EMBL" id="NYH94684.1"/>
    </source>
</evidence>
<feature type="signal peptide" evidence="1">
    <location>
        <begin position="1"/>
        <end position="25"/>
    </location>
</feature>
<dbReference type="EMBL" id="JACBZF010000002">
    <property type="protein sequence ID" value="NYH94684.1"/>
    <property type="molecule type" value="Genomic_DNA"/>
</dbReference>
<dbReference type="AlphaFoldDB" id="A0A7Z0BT03"/>
<evidence type="ECO:0008006" key="4">
    <source>
        <dbReference type="Google" id="ProtNLM"/>
    </source>
</evidence>
<sequence>MKRQLFSLAVFIPVVAVSLTGAASAQGLKGLEELQKGRWEIRIRGGANDSRSVCLGDPYRHFVRIRHPDQACKTVATRIDENEVTVQYTCPGNGFGRTSVRKETPRLVQIDGQGVADGIPFVFNAEARRVGTCRP</sequence>
<proteinExistence type="predicted"/>
<feature type="chain" id="PRO_5030732545" description="DUF3617 family protein" evidence="1">
    <location>
        <begin position="26"/>
        <end position="135"/>
    </location>
</feature>
<evidence type="ECO:0000256" key="1">
    <source>
        <dbReference type="SAM" id="SignalP"/>
    </source>
</evidence>
<reference evidence="2 3" key="1">
    <citation type="submission" date="2020-07" db="EMBL/GenBank/DDBJ databases">
        <title>Genomic Encyclopedia of Type Strains, Phase IV (KMG-IV): sequencing the most valuable type-strain genomes for metagenomic binning, comparative biology and taxonomic classification.</title>
        <authorList>
            <person name="Goeker M."/>
        </authorList>
    </citation>
    <scope>NUCLEOTIDE SEQUENCE [LARGE SCALE GENOMIC DNA]</scope>
    <source>
        <strain evidence="2 3">DSM 29043</strain>
    </source>
</reference>
<dbReference type="Proteomes" id="UP000522081">
    <property type="component" value="Unassembled WGS sequence"/>
</dbReference>
<protein>
    <recommendedName>
        <fullName evidence="4">DUF3617 family protein</fullName>
    </recommendedName>
</protein>
<dbReference type="RefSeq" id="WP_229735653.1">
    <property type="nucleotide sequence ID" value="NZ_BMGF01000006.1"/>
</dbReference>
<evidence type="ECO:0000313" key="3">
    <source>
        <dbReference type="Proteomes" id="UP000522081"/>
    </source>
</evidence>
<comment type="caution">
    <text evidence="2">The sequence shown here is derived from an EMBL/GenBank/DDBJ whole genome shotgun (WGS) entry which is preliminary data.</text>
</comment>